<evidence type="ECO:0000313" key="3">
    <source>
        <dbReference type="RefSeq" id="XP_056693949.1"/>
    </source>
</evidence>
<dbReference type="InterPro" id="IPR001810">
    <property type="entry name" value="F-box_dom"/>
</dbReference>
<accession>A0ABM3REC1</accession>
<dbReference type="Gene3D" id="1.20.1280.50">
    <property type="match status" value="1"/>
</dbReference>
<dbReference type="InterPro" id="IPR017451">
    <property type="entry name" value="F-box-assoc_interact_dom"/>
</dbReference>
<dbReference type="PANTHER" id="PTHR31672:SF13">
    <property type="entry name" value="F-BOX PROTEIN CPR30-LIKE"/>
    <property type="match status" value="1"/>
</dbReference>
<dbReference type="PROSITE" id="PS50181">
    <property type="entry name" value="FBOX"/>
    <property type="match status" value="1"/>
</dbReference>
<dbReference type="Pfam" id="PF00646">
    <property type="entry name" value="F-box"/>
    <property type="match status" value="1"/>
</dbReference>
<evidence type="ECO:0000313" key="2">
    <source>
        <dbReference type="Proteomes" id="UP000813463"/>
    </source>
</evidence>
<keyword evidence="2" id="KW-1185">Reference proteome</keyword>
<proteinExistence type="predicted"/>
<organism evidence="2 3">
    <name type="scientific">Spinacia oleracea</name>
    <name type="common">Spinach</name>
    <dbReference type="NCBI Taxonomy" id="3562"/>
    <lineage>
        <taxon>Eukaryota</taxon>
        <taxon>Viridiplantae</taxon>
        <taxon>Streptophyta</taxon>
        <taxon>Embryophyta</taxon>
        <taxon>Tracheophyta</taxon>
        <taxon>Spermatophyta</taxon>
        <taxon>Magnoliopsida</taxon>
        <taxon>eudicotyledons</taxon>
        <taxon>Gunneridae</taxon>
        <taxon>Pentapetalae</taxon>
        <taxon>Caryophyllales</taxon>
        <taxon>Chenopodiaceae</taxon>
        <taxon>Chenopodioideae</taxon>
        <taxon>Anserineae</taxon>
        <taxon>Spinacia</taxon>
    </lineage>
</organism>
<dbReference type="PANTHER" id="PTHR31672">
    <property type="entry name" value="BNACNNG10540D PROTEIN"/>
    <property type="match status" value="1"/>
</dbReference>
<reference evidence="3" key="2">
    <citation type="submission" date="2025-08" db="UniProtKB">
        <authorList>
            <consortium name="RefSeq"/>
        </authorList>
    </citation>
    <scope>IDENTIFICATION</scope>
    <source>
        <tissue evidence="3">Leaf</tissue>
    </source>
</reference>
<feature type="domain" description="F-box" evidence="1">
    <location>
        <begin position="17"/>
        <end position="60"/>
    </location>
</feature>
<dbReference type="InterPro" id="IPR036047">
    <property type="entry name" value="F-box-like_dom_sf"/>
</dbReference>
<protein>
    <submittedName>
        <fullName evidence="3">F-box/kelch-repeat protein At3g23880-like</fullName>
    </submittedName>
</protein>
<dbReference type="Proteomes" id="UP000813463">
    <property type="component" value="Chromosome 3"/>
</dbReference>
<sequence length="383" mass="43893">MAAVKFAAKYDTIDGCFPQELIHKIFLQLPVKSLVNVKLVCKSWNSLISSLDFVKSYTRTSNNRPLTLLYDKNLTLLYSLSHRESDNLNPTVLQVNPYFRNDIEVRIDCELIGSCDGLICTYSQLEERIYILNPLTKEIKGISTPYPINPFKLESVSWFGFVPSINDYMIWLVFGTPILTLKIHVYSIRDNKWRELDTSNAFGLIDMKKDIFWGKNAVIKNESLHCWLGNRENNYMVKYDLIQDIIEVLPINLNDNQDFRYNNHPSIGILQDSSLCICKIYNLSNNYNMWVMDAWKLDKYSKSDSWNKLSSLDLGLPQSPVVSLLGFTSNGGILVTSAEKELVLVDPNKDPPVLVRLRTIVDDSTLFDLLDYSESLVSPFSLP</sequence>
<gene>
    <name evidence="3" type="primary">LOC130468919</name>
</gene>
<dbReference type="SUPFAM" id="SSF81383">
    <property type="entry name" value="F-box domain"/>
    <property type="match status" value="1"/>
</dbReference>
<dbReference type="SMART" id="SM00256">
    <property type="entry name" value="FBOX"/>
    <property type="match status" value="1"/>
</dbReference>
<evidence type="ECO:0000259" key="1">
    <source>
        <dbReference type="PROSITE" id="PS50181"/>
    </source>
</evidence>
<name>A0ABM3REC1_SPIOL</name>
<reference evidence="2" key="1">
    <citation type="journal article" date="2021" name="Nat. Commun.">
        <title>Genomic analyses provide insights into spinach domestication and the genetic basis of agronomic traits.</title>
        <authorList>
            <person name="Cai X."/>
            <person name="Sun X."/>
            <person name="Xu C."/>
            <person name="Sun H."/>
            <person name="Wang X."/>
            <person name="Ge C."/>
            <person name="Zhang Z."/>
            <person name="Wang Q."/>
            <person name="Fei Z."/>
            <person name="Jiao C."/>
            <person name="Wang Q."/>
        </authorList>
    </citation>
    <scope>NUCLEOTIDE SEQUENCE [LARGE SCALE GENOMIC DNA]</scope>
    <source>
        <strain evidence="2">cv. Varoflay</strain>
    </source>
</reference>
<dbReference type="InterPro" id="IPR050796">
    <property type="entry name" value="SCF_F-box_component"/>
</dbReference>
<dbReference type="Pfam" id="PF07734">
    <property type="entry name" value="FBA_1"/>
    <property type="match status" value="1"/>
</dbReference>
<dbReference type="InterPro" id="IPR006527">
    <property type="entry name" value="F-box-assoc_dom_typ1"/>
</dbReference>
<dbReference type="NCBIfam" id="TIGR01640">
    <property type="entry name" value="F_box_assoc_1"/>
    <property type="match status" value="1"/>
</dbReference>
<dbReference type="GeneID" id="130468919"/>
<dbReference type="RefSeq" id="XP_056693949.1">
    <property type="nucleotide sequence ID" value="XM_056837971.1"/>
</dbReference>